<evidence type="ECO:0000313" key="1">
    <source>
        <dbReference type="EMBL" id="CAJ1049938.1"/>
    </source>
</evidence>
<gene>
    <name evidence="1" type="ORF">XNOV1_A032658</name>
</gene>
<protein>
    <submittedName>
        <fullName evidence="1">Uncharacterized protein</fullName>
    </submittedName>
</protein>
<proteinExistence type="predicted"/>
<dbReference type="Proteomes" id="UP001178508">
    <property type="component" value="Chromosome 1"/>
</dbReference>
<organism evidence="1 2">
    <name type="scientific">Xyrichtys novacula</name>
    <name type="common">Pearly razorfish</name>
    <name type="synonym">Hemipteronotus novacula</name>
    <dbReference type="NCBI Taxonomy" id="13765"/>
    <lineage>
        <taxon>Eukaryota</taxon>
        <taxon>Metazoa</taxon>
        <taxon>Chordata</taxon>
        <taxon>Craniata</taxon>
        <taxon>Vertebrata</taxon>
        <taxon>Euteleostomi</taxon>
        <taxon>Actinopterygii</taxon>
        <taxon>Neopterygii</taxon>
        <taxon>Teleostei</taxon>
        <taxon>Neoteleostei</taxon>
        <taxon>Acanthomorphata</taxon>
        <taxon>Eupercaria</taxon>
        <taxon>Labriformes</taxon>
        <taxon>Labridae</taxon>
        <taxon>Xyrichtys</taxon>
    </lineage>
</organism>
<evidence type="ECO:0000313" key="2">
    <source>
        <dbReference type="Proteomes" id="UP001178508"/>
    </source>
</evidence>
<dbReference type="EMBL" id="OY660864">
    <property type="protein sequence ID" value="CAJ1049938.1"/>
    <property type="molecule type" value="Genomic_DNA"/>
</dbReference>
<accession>A0AAV1EMI2</accession>
<dbReference type="AlphaFoldDB" id="A0AAV1EMI2"/>
<name>A0AAV1EMI2_XYRNO</name>
<keyword evidence="2" id="KW-1185">Reference proteome</keyword>
<reference evidence="1" key="1">
    <citation type="submission" date="2023-08" db="EMBL/GenBank/DDBJ databases">
        <authorList>
            <person name="Alioto T."/>
            <person name="Alioto T."/>
            <person name="Gomez Garrido J."/>
        </authorList>
    </citation>
    <scope>NUCLEOTIDE SEQUENCE</scope>
</reference>
<sequence>MGDQLHASQVISCTLHKCVKKRRFPGALGLGLSHGNRRSMRRCFHPEEIKQLRRLIPPPPPLPQPLQII</sequence>